<dbReference type="SMART" id="SM01134">
    <property type="entry name" value="DeoRC"/>
    <property type="match status" value="1"/>
</dbReference>
<dbReference type="InterPro" id="IPR036388">
    <property type="entry name" value="WH-like_DNA-bd_sf"/>
</dbReference>
<dbReference type="InterPro" id="IPR037171">
    <property type="entry name" value="NagB/RpiA_transferase-like"/>
</dbReference>
<protein>
    <recommendedName>
        <fullName evidence="4">HTH deoR-type domain-containing protein</fullName>
    </recommendedName>
</protein>
<dbReference type="InterPro" id="IPR036390">
    <property type="entry name" value="WH_DNA-bd_sf"/>
</dbReference>
<dbReference type="Pfam" id="PF08220">
    <property type="entry name" value="HTH_DeoR"/>
    <property type="match status" value="1"/>
</dbReference>
<dbReference type="Proteomes" id="UP000288197">
    <property type="component" value="Unassembled WGS sequence"/>
</dbReference>
<evidence type="ECO:0000259" key="4">
    <source>
        <dbReference type="PROSITE" id="PS51000"/>
    </source>
</evidence>
<keyword evidence="6" id="KW-1185">Reference proteome</keyword>
<evidence type="ECO:0000256" key="1">
    <source>
        <dbReference type="ARBA" id="ARBA00023015"/>
    </source>
</evidence>
<evidence type="ECO:0000313" key="6">
    <source>
        <dbReference type="Proteomes" id="UP000288197"/>
    </source>
</evidence>
<evidence type="ECO:0000256" key="3">
    <source>
        <dbReference type="ARBA" id="ARBA00023163"/>
    </source>
</evidence>
<dbReference type="InterPro" id="IPR014036">
    <property type="entry name" value="DeoR-like_C"/>
</dbReference>
<dbReference type="GO" id="GO:0003700">
    <property type="term" value="F:DNA-binding transcription factor activity"/>
    <property type="evidence" value="ECO:0007669"/>
    <property type="project" value="InterPro"/>
</dbReference>
<dbReference type="Gene3D" id="1.10.10.10">
    <property type="entry name" value="Winged helix-like DNA-binding domain superfamily/Winged helix DNA-binding domain"/>
    <property type="match status" value="1"/>
</dbReference>
<evidence type="ECO:0000256" key="2">
    <source>
        <dbReference type="ARBA" id="ARBA00023125"/>
    </source>
</evidence>
<dbReference type="GO" id="GO:0003677">
    <property type="term" value="F:DNA binding"/>
    <property type="evidence" value="ECO:0007669"/>
    <property type="project" value="UniProtKB-KW"/>
</dbReference>
<evidence type="ECO:0000313" key="5">
    <source>
        <dbReference type="EMBL" id="RSU01102.1"/>
    </source>
</evidence>
<dbReference type="PANTHER" id="PTHR30363">
    <property type="entry name" value="HTH-TYPE TRANSCRIPTIONAL REGULATOR SRLR-RELATED"/>
    <property type="match status" value="1"/>
</dbReference>
<dbReference type="OrthoDB" id="9798651at2"/>
<dbReference type="PROSITE" id="PS51000">
    <property type="entry name" value="HTH_DEOR_2"/>
    <property type="match status" value="1"/>
</dbReference>
<name>A0A430A3H5_9ENTE</name>
<reference evidence="5 6" key="1">
    <citation type="submission" date="2017-05" db="EMBL/GenBank/DDBJ databases">
        <title>Vagococcus spp. assemblies.</title>
        <authorList>
            <person name="Gulvik C.A."/>
        </authorList>
    </citation>
    <scope>NUCLEOTIDE SEQUENCE [LARGE SCALE GENOMIC DNA]</scope>
    <source>
        <strain evidence="5 6">NCFB 2497</strain>
    </source>
</reference>
<dbReference type="Gene3D" id="3.40.50.1360">
    <property type="match status" value="1"/>
</dbReference>
<comment type="caution">
    <text evidence="5">The sequence shown here is derived from an EMBL/GenBank/DDBJ whole genome shotgun (WGS) entry which is preliminary data.</text>
</comment>
<dbReference type="Pfam" id="PF00455">
    <property type="entry name" value="DeoRC"/>
    <property type="match status" value="1"/>
</dbReference>
<dbReference type="InterPro" id="IPR018356">
    <property type="entry name" value="Tscrpt_reg_HTH_DeoR_CS"/>
</dbReference>
<dbReference type="InterPro" id="IPR001034">
    <property type="entry name" value="DeoR_HTH"/>
</dbReference>
<dbReference type="SUPFAM" id="SSF46785">
    <property type="entry name" value="Winged helix' DNA-binding domain"/>
    <property type="match status" value="1"/>
</dbReference>
<dbReference type="PRINTS" id="PR00037">
    <property type="entry name" value="HTHLACR"/>
</dbReference>
<dbReference type="EMBL" id="NGJX01000009">
    <property type="protein sequence ID" value="RSU01102.1"/>
    <property type="molecule type" value="Genomic_DNA"/>
</dbReference>
<keyword evidence="2" id="KW-0238">DNA-binding</keyword>
<dbReference type="SMART" id="SM00420">
    <property type="entry name" value="HTH_DEOR"/>
    <property type="match status" value="1"/>
</dbReference>
<dbReference type="PANTHER" id="PTHR30363:SF44">
    <property type="entry name" value="AGA OPERON TRANSCRIPTIONAL REPRESSOR-RELATED"/>
    <property type="match status" value="1"/>
</dbReference>
<dbReference type="AlphaFoldDB" id="A0A430A3H5"/>
<accession>A0A430A3H5</accession>
<dbReference type="PROSITE" id="PS00894">
    <property type="entry name" value="HTH_DEOR_1"/>
    <property type="match status" value="1"/>
</dbReference>
<feature type="domain" description="HTH deoR-type" evidence="4">
    <location>
        <begin position="5"/>
        <end position="60"/>
    </location>
</feature>
<sequence>MCMIPKERQEFIKSTILQTKSVQVAKLAIELDVSEETIRRDLSDLEQEGIIKKVHGGAILANRVQAKVDNTVLKNIFVENKKQIALQAAKLINQGDSIFLDSSTTSLALCEEIKEMDITVLTNSIDIAYSLSSKDSKVTLLCAGGRLLKSRGCFVGSQTQKFLEHYSFDKVFFSCKSLDLTTGVTDSDDAEAEIKKVALNNSRKRILLADHSKFGRVSFAKICPLSDLTTLITDQGMDPIWLDVLSNSDVEFMFPQ</sequence>
<dbReference type="InterPro" id="IPR050313">
    <property type="entry name" value="Carb_Metab_HTH_regulators"/>
</dbReference>
<gene>
    <name evidence="5" type="ORF">CBF32_09590</name>
</gene>
<proteinExistence type="predicted"/>
<organism evidence="5 6">
    <name type="scientific">Vagococcus fluvialis</name>
    <dbReference type="NCBI Taxonomy" id="2738"/>
    <lineage>
        <taxon>Bacteria</taxon>
        <taxon>Bacillati</taxon>
        <taxon>Bacillota</taxon>
        <taxon>Bacilli</taxon>
        <taxon>Lactobacillales</taxon>
        <taxon>Enterococcaceae</taxon>
        <taxon>Vagococcus</taxon>
    </lineage>
</organism>
<keyword evidence="1" id="KW-0805">Transcription regulation</keyword>
<keyword evidence="3" id="KW-0804">Transcription</keyword>
<dbReference type="SUPFAM" id="SSF100950">
    <property type="entry name" value="NagB/RpiA/CoA transferase-like"/>
    <property type="match status" value="1"/>
</dbReference>